<comment type="similarity">
    <text evidence="8 9">Belongs to the TonB-dependent receptor family.</text>
</comment>
<reference evidence="13 14" key="1">
    <citation type="submission" date="2020-01" db="EMBL/GenBank/DDBJ databases">
        <title>Leptobacterium flavescens.</title>
        <authorList>
            <person name="Wang G."/>
        </authorList>
    </citation>
    <scope>NUCLEOTIDE SEQUENCE [LARGE SCALE GENOMIC DNA]</scope>
    <source>
        <strain evidence="13 14">KCTC 22160</strain>
    </source>
</reference>
<evidence type="ECO:0000256" key="1">
    <source>
        <dbReference type="ARBA" id="ARBA00004571"/>
    </source>
</evidence>
<keyword evidence="5 9" id="KW-0798">TonB box</keyword>
<evidence type="ECO:0000256" key="10">
    <source>
        <dbReference type="SAM" id="SignalP"/>
    </source>
</evidence>
<keyword evidence="4 8" id="KW-0812">Transmembrane</keyword>
<gene>
    <name evidence="13" type="ORF">GWK08_14430</name>
</gene>
<dbReference type="InterPro" id="IPR000531">
    <property type="entry name" value="Beta-barrel_TonB"/>
</dbReference>
<dbReference type="InterPro" id="IPR036942">
    <property type="entry name" value="Beta-barrel_TonB_sf"/>
</dbReference>
<dbReference type="Pfam" id="PF00593">
    <property type="entry name" value="TonB_dep_Rec_b-barrel"/>
    <property type="match status" value="1"/>
</dbReference>
<dbReference type="Gene3D" id="2.170.130.10">
    <property type="entry name" value="TonB-dependent receptor, plug domain"/>
    <property type="match status" value="1"/>
</dbReference>
<dbReference type="SUPFAM" id="SSF49464">
    <property type="entry name" value="Carboxypeptidase regulatory domain-like"/>
    <property type="match status" value="1"/>
</dbReference>
<keyword evidence="10" id="KW-0732">Signal</keyword>
<feature type="chain" id="PRO_5026650993" evidence="10">
    <location>
        <begin position="22"/>
        <end position="969"/>
    </location>
</feature>
<sequence>MKTLRKVALFLLLFVPLGIFAQTVSGTVTEKSNGAPLPGVNVLVKGTTTGTTSDFDGKYQISANTGDILIFSYIGFKTVEITVSGGTLDVAMEEDAAKLDEVVVVGYGSSTKKDLTGAVESVSTKDFNGGAIAAPEQLLAGKTAGLQVIPPSGAPGSGGTIRVRGGTSSLSAGNNPLIVVDGVPLDQTGQGALNYINPNDIESFTVLKDASAASIYGSRATAGVVLITTKSGNAQTPLRFNYNSYISFGTNTDKVDVLSAEQFRQTVNQFGNANEIALLTDSNTDWQDEIYRTAVTSNHNFTVTKGFKNSSIRASLGYINQDGTLRGTNFERTSAAIKYVHRLLDNSLKIEGNIRGALVNDEFGNQGAIGAAIAFDPTKPIRSGNDAFGGFFEWTNTDGSPNTISPRNPLGLIELTDNSGNTRRVTGNLKLDYDIPYVDGLKATVNLGFDYNDFNGLSIVDPNSAATTQNGTTTVSDALNRNRLADLYLNYTTDIESIKSKIDVTGGYSYQRFFRSGRSVTTDGNGTVTAPTPFATQNSLISYFGRLNYSYDDRYLVTVNYRNDASSRLNPRDRRQGFGGVSVAWNLINEKFIQDSNIFSNLKIRAGYAETGQQEINQDFGYLPRFTTGDDQVRYQFGNEFVTTIRPEEFDPNIRWEISKTYNFGLDYGFFNNRLNGSVEVYFRDVEDVLNFISVPAGTNLSNALVTNIGNLENSGVEFTINAVPVQTEDFTWNANFNISFFDNEITKLTLTDDPSFQGNPTGGIAGGVGNTIQINSVGFEQNSYFVFQQVYDGAGNPIEGLYVDTNGDGQITPDDRVRFKSPNPNATIGFSSNFIYKKFDMSFTFRGSFGNYNYNNVASDRGNLAALTGANVISNVNTSFLETGFQNPQLFSDFYVQDASFVKLDNINLGYNFGKIFNDRADLRVYSTVQNVFTITDYDGLDPEVAGGIDNNFFPRARTFLLGLDVNF</sequence>
<comment type="caution">
    <text evidence="13">The sequence shown here is derived from an EMBL/GenBank/DDBJ whole genome shotgun (WGS) entry which is preliminary data.</text>
</comment>
<evidence type="ECO:0000313" key="13">
    <source>
        <dbReference type="EMBL" id="NER14649.1"/>
    </source>
</evidence>
<keyword evidence="3 8" id="KW-1134">Transmembrane beta strand</keyword>
<evidence type="ECO:0000256" key="9">
    <source>
        <dbReference type="RuleBase" id="RU003357"/>
    </source>
</evidence>
<evidence type="ECO:0000313" key="14">
    <source>
        <dbReference type="Proteomes" id="UP000468581"/>
    </source>
</evidence>
<evidence type="ECO:0000256" key="2">
    <source>
        <dbReference type="ARBA" id="ARBA00022448"/>
    </source>
</evidence>
<dbReference type="Gene3D" id="2.60.40.1120">
    <property type="entry name" value="Carboxypeptidase-like, regulatory domain"/>
    <property type="match status" value="1"/>
</dbReference>
<dbReference type="Proteomes" id="UP000468581">
    <property type="component" value="Unassembled WGS sequence"/>
</dbReference>
<evidence type="ECO:0000256" key="5">
    <source>
        <dbReference type="ARBA" id="ARBA00023077"/>
    </source>
</evidence>
<dbReference type="InterPro" id="IPR012910">
    <property type="entry name" value="Plug_dom"/>
</dbReference>
<dbReference type="Pfam" id="PF13715">
    <property type="entry name" value="CarbopepD_reg_2"/>
    <property type="match status" value="1"/>
</dbReference>
<proteinExistence type="inferred from homology"/>
<evidence type="ECO:0000256" key="7">
    <source>
        <dbReference type="ARBA" id="ARBA00023237"/>
    </source>
</evidence>
<evidence type="ECO:0000259" key="11">
    <source>
        <dbReference type="Pfam" id="PF00593"/>
    </source>
</evidence>
<keyword evidence="6 8" id="KW-0472">Membrane</keyword>
<organism evidence="13 14">
    <name type="scientific">Leptobacterium flavescens</name>
    <dbReference type="NCBI Taxonomy" id="472055"/>
    <lineage>
        <taxon>Bacteria</taxon>
        <taxon>Pseudomonadati</taxon>
        <taxon>Bacteroidota</taxon>
        <taxon>Flavobacteriia</taxon>
        <taxon>Flavobacteriales</taxon>
        <taxon>Flavobacteriaceae</taxon>
        <taxon>Leptobacterium</taxon>
    </lineage>
</organism>
<evidence type="ECO:0000256" key="6">
    <source>
        <dbReference type="ARBA" id="ARBA00023136"/>
    </source>
</evidence>
<dbReference type="Pfam" id="PF07715">
    <property type="entry name" value="Plug"/>
    <property type="match status" value="1"/>
</dbReference>
<keyword evidence="7 8" id="KW-0998">Cell outer membrane</keyword>
<protein>
    <submittedName>
        <fullName evidence="13">SusC/RagA family TonB-linked outer membrane protein</fullName>
    </submittedName>
</protein>
<dbReference type="Gene3D" id="2.40.170.20">
    <property type="entry name" value="TonB-dependent receptor, beta-barrel domain"/>
    <property type="match status" value="1"/>
</dbReference>
<dbReference type="InterPro" id="IPR008969">
    <property type="entry name" value="CarboxyPept-like_regulatory"/>
</dbReference>
<dbReference type="AlphaFoldDB" id="A0A6P0US70"/>
<dbReference type="RefSeq" id="WP_163607932.1">
    <property type="nucleotide sequence ID" value="NZ_JAABOO010000003.1"/>
</dbReference>
<dbReference type="InterPro" id="IPR023996">
    <property type="entry name" value="TonB-dep_OMP_SusC/RagA"/>
</dbReference>
<comment type="subcellular location">
    <subcellularLocation>
        <location evidence="1 8">Cell outer membrane</location>
        <topology evidence="1 8">Multi-pass membrane protein</topology>
    </subcellularLocation>
</comment>
<dbReference type="InterPro" id="IPR039426">
    <property type="entry name" value="TonB-dep_rcpt-like"/>
</dbReference>
<keyword evidence="14" id="KW-1185">Reference proteome</keyword>
<dbReference type="PROSITE" id="PS52016">
    <property type="entry name" value="TONB_DEPENDENT_REC_3"/>
    <property type="match status" value="1"/>
</dbReference>
<feature type="domain" description="TonB-dependent receptor-like beta-barrel" evidence="11">
    <location>
        <begin position="389"/>
        <end position="766"/>
    </location>
</feature>
<dbReference type="InterPro" id="IPR037066">
    <property type="entry name" value="Plug_dom_sf"/>
</dbReference>
<feature type="signal peptide" evidence="10">
    <location>
        <begin position="1"/>
        <end position="21"/>
    </location>
</feature>
<dbReference type="NCBIfam" id="TIGR04057">
    <property type="entry name" value="SusC_RagA_signa"/>
    <property type="match status" value="1"/>
</dbReference>
<evidence type="ECO:0000256" key="8">
    <source>
        <dbReference type="PROSITE-ProRule" id="PRU01360"/>
    </source>
</evidence>
<accession>A0A6P0US70</accession>
<evidence type="ECO:0000256" key="4">
    <source>
        <dbReference type="ARBA" id="ARBA00022692"/>
    </source>
</evidence>
<name>A0A6P0US70_9FLAO</name>
<dbReference type="InterPro" id="IPR023997">
    <property type="entry name" value="TonB-dep_OMP_SusC/RagA_CS"/>
</dbReference>
<evidence type="ECO:0000259" key="12">
    <source>
        <dbReference type="Pfam" id="PF07715"/>
    </source>
</evidence>
<dbReference type="GO" id="GO:0009279">
    <property type="term" value="C:cell outer membrane"/>
    <property type="evidence" value="ECO:0007669"/>
    <property type="project" value="UniProtKB-SubCell"/>
</dbReference>
<dbReference type="EMBL" id="JAABOO010000003">
    <property type="protein sequence ID" value="NER14649.1"/>
    <property type="molecule type" value="Genomic_DNA"/>
</dbReference>
<dbReference type="NCBIfam" id="TIGR04056">
    <property type="entry name" value="OMP_RagA_SusC"/>
    <property type="match status" value="1"/>
</dbReference>
<keyword evidence="2 8" id="KW-0813">Transport</keyword>
<dbReference type="SUPFAM" id="SSF56935">
    <property type="entry name" value="Porins"/>
    <property type="match status" value="1"/>
</dbReference>
<feature type="domain" description="TonB-dependent receptor plug" evidence="12">
    <location>
        <begin position="112"/>
        <end position="224"/>
    </location>
</feature>
<evidence type="ECO:0000256" key="3">
    <source>
        <dbReference type="ARBA" id="ARBA00022452"/>
    </source>
</evidence>